<protein>
    <submittedName>
        <fullName evidence="1">Phosphohistidine phosphatase SixA</fullName>
    </submittedName>
</protein>
<dbReference type="AlphaFoldDB" id="A0A3B0ZZJ5"/>
<name>A0A3B0ZZJ5_9ZZZZ</name>
<dbReference type="CDD" id="cd07067">
    <property type="entry name" value="HP_PGM_like"/>
    <property type="match status" value="1"/>
</dbReference>
<organism evidence="1">
    <name type="scientific">hydrothermal vent metagenome</name>
    <dbReference type="NCBI Taxonomy" id="652676"/>
    <lineage>
        <taxon>unclassified sequences</taxon>
        <taxon>metagenomes</taxon>
        <taxon>ecological metagenomes</taxon>
    </lineage>
</organism>
<evidence type="ECO:0000313" key="1">
    <source>
        <dbReference type="EMBL" id="VAW93313.1"/>
    </source>
</evidence>
<sequence>MSRELIILRHCKSDWDNNIRQDEQRPLSQRGIDNAEIMGQWMIKQSIVPDLVLCSTAIRARQTLALVNLSLNLPEDRIQFQKELYLASMSTLLQFLSKVDKSYRSVMMVGHNPGLDYLVDHVSSIRPELTSSGKLMTTGCLAYFQCPDDWHVLKQCGKLLSITRPADIIESNYT</sequence>
<dbReference type="EMBL" id="UOFR01000018">
    <property type="protein sequence ID" value="VAW93313.1"/>
    <property type="molecule type" value="Genomic_DNA"/>
</dbReference>
<dbReference type="Gene3D" id="3.40.50.1240">
    <property type="entry name" value="Phosphoglycerate mutase-like"/>
    <property type="match status" value="1"/>
</dbReference>
<dbReference type="SUPFAM" id="SSF53254">
    <property type="entry name" value="Phosphoglycerate mutase-like"/>
    <property type="match status" value="1"/>
</dbReference>
<proteinExistence type="predicted"/>
<dbReference type="InterPro" id="IPR029033">
    <property type="entry name" value="His_PPase_superfam"/>
</dbReference>
<dbReference type="Pfam" id="PF00300">
    <property type="entry name" value="His_Phos_1"/>
    <property type="match status" value="1"/>
</dbReference>
<dbReference type="InterPro" id="IPR013078">
    <property type="entry name" value="His_Pase_superF_clade-1"/>
</dbReference>
<accession>A0A3B0ZZJ5</accession>
<dbReference type="PANTHER" id="PTHR47623">
    <property type="entry name" value="OS09G0287300 PROTEIN"/>
    <property type="match status" value="1"/>
</dbReference>
<dbReference type="PANTHER" id="PTHR47623:SF1">
    <property type="entry name" value="OS09G0287300 PROTEIN"/>
    <property type="match status" value="1"/>
</dbReference>
<reference evidence="1" key="1">
    <citation type="submission" date="2018-06" db="EMBL/GenBank/DDBJ databases">
        <authorList>
            <person name="Zhirakovskaya E."/>
        </authorList>
    </citation>
    <scope>NUCLEOTIDE SEQUENCE</scope>
</reference>
<gene>
    <name evidence="1" type="ORF">MNBD_GAMMA21-954</name>
</gene>